<dbReference type="Gene3D" id="2.40.420.20">
    <property type="match status" value="1"/>
</dbReference>
<dbReference type="Pfam" id="PF25967">
    <property type="entry name" value="RND-MFP_C"/>
    <property type="match status" value="1"/>
</dbReference>
<protein>
    <submittedName>
        <fullName evidence="7">Efflux RND transporter periplasmic adaptor subunit</fullName>
    </submittedName>
</protein>
<evidence type="ECO:0000256" key="1">
    <source>
        <dbReference type="ARBA" id="ARBA00004519"/>
    </source>
</evidence>
<evidence type="ECO:0000256" key="3">
    <source>
        <dbReference type="SAM" id="Coils"/>
    </source>
</evidence>
<comment type="similarity">
    <text evidence="2">Belongs to the membrane fusion protein (MFP) (TC 8.A.1) family.</text>
</comment>
<dbReference type="InterPro" id="IPR006143">
    <property type="entry name" value="RND_pump_MFP"/>
</dbReference>
<accession>A0ABW1YKV5</accession>
<keyword evidence="4" id="KW-0732">Signal</keyword>
<name>A0ABW1YKV5_9GAMM</name>
<comment type="caution">
    <text evidence="7">The sequence shown here is derived from an EMBL/GenBank/DDBJ whole genome shotgun (WGS) entry which is preliminary data.</text>
</comment>
<feature type="domain" description="Multidrug resistance protein MdtA-like C-terminal permuted SH3" evidence="6">
    <location>
        <begin position="318"/>
        <end position="373"/>
    </location>
</feature>
<feature type="signal peptide" evidence="4">
    <location>
        <begin position="1"/>
        <end position="27"/>
    </location>
</feature>
<keyword evidence="8" id="KW-1185">Reference proteome</keyword>
<feature type="chain" id="PRO_5046007326" evidence="4">
    <location>
        <begin position="28"/>
        <end position="395"/>
    </location>
</feature>
<organism evidence="7 8">
    <name type="scientific">Microbulbifer taiwanensis</name>
    <dbReference type="NCBI Taxonomy" id="986746"/>
    <lineage>
        <taxon>Bacteria</taxon>
        <taxon>Pseudomonadati</taxon>
        <taxon>Pseudomonadota</taxon>
        <taxon>Gammaproteobacteria</taxon>
        <taxon>Cellvibrionales</taxon>
        <taxon>Microbulbiferaceae</taxon>
        <taxon>Microbulbifer</taxon>
    </lineage>
</organism>
<dbReference type="PANTHER" id="PTHR30158:SF24">
    <property type="entry name" value="HLYD FAMILY SECRETION PROTEIN"/>
    <property type="match status" value="1"/>
</dbReference>
<evidence type="ECO:0000259" key="6">
    <source>
        <dbReference type="Pfam" id="PF25967"/>
    </source>
</evidence>
<feature type="coiled-coil region" evidence="3">
    <location>
        <begin position="158"/>
        <end position="185"/>
    </location>
</feature>
<comment type="subcellular location">
    <subcellularLocation>
        <location evidence="1">Cell inner membrane</location>
        <topology evidence="1">Lipid-anchor</topology>
    </subcellularLocation>
</comment>
<dbReference type="Gene3D" id="2.40.30.170">
    <property type="match status" value="1"/>
</dbReference>
<dbReference type="SUPFAM" id="SSF111369">
    <property type="entry name" value="HlyD-like secretion proteins"/>
    <property type="match status" value="1"/>
</dbReference>
<proteinExistence type="inferred from homology"/>
<gene>
    <name evidence="7" type="ORF">ACFQBM_08715</name>
</gene>
<dbReference type="NCBIfam" id="TIGR01730">
    <property type="entry name" value="RND_mfp"/>
    <property type="match status" value="1"/>
</dbReference>
<dbReference type="PANTHER" id="PTHR30158">
    <property type="entry name" value="ACRA/E-RELATED COMPONENT OF DRUG EFFLUX TRANSPORTER"/>
    <property type="match status" value="1"/>
</dbReference>
<evidence type="ECO:0000256" key="4">
    <source>
        <dbReference type="SAM" id="SignalP"/>
    </source>
</evidence>
<dbReference type="Proteomes" id="UP001596425">
    <property type="component" value="Unassembled WGS sequence"/>
</dbReference>
<dbReference type="InterPro" id="IPR058625">
    <property type="entry name" value="MdtA-like_BSH"/>
</dbReference>
<sequence>MNKKYLKGAAPVLVLALGFGVVQVMSAAKPAPEKKEETQRLVSLLYTEAREQAVHLAVDTQGEVRPRTEIDLTPQVAGRIVAISDSFAEGAGFEPGETLIQLDDADYRLALARAEAGVAAAEVVLLQARAAAAIKRQQWQAANPGREPTPLQVNRPQVAEAEAELRSAKAELADAQLNLERTRIKLPFRGRVIRRDVGLGQYVTASTVLGRAFATDRVEVRLPLTDFQLQELDLPMGFVASDRNPGPQVTLSARVGRDQRQWQGRIVRTQAAVDQQTRLIYAVAEVNDPYGEGASDGVPLAVGLFVSAEAEGVRERRALVLPRDALRSADKVYVVDEDNRLDIRTVEVVSTSEERVVIASGLADGERVVTSTIANAVDGMEVQPITQLAQNLSLQ</sequence>
<evidence type="ECO:0000259" key="5">
    <source>
        <dbReference type="Pfam" id="PF25917"/>
    </source>
</evidence>
<feature type="domain" description="Multidrug resistance protein MdtA-like barrel-sandwich hybrid" evidence="5">
    <location>
        <begin position="70"/>
        <end position="207"/>
    </location>
</feature>
<dbReference type="Gene3D" id="1.10.287.470">
    <property type="entry name" value="Helix hairpin bin"/>
    <property type="match status" value="1"/>
</dbReference>
<evidence type="ECO:0000313" key="7">
    <source>
        <dbReference type="EMBL" id="MFC6633359.1"/>
    </source>
</evidence>
<dbReference type="Gene3D" id="2.40.50.100">
    <property type="match status" value="1"/>
</dbReference>
<evidence type="ECO:0000256" key="2">
    <source>
        <dbReference type="ARBA" id="ARBA00009477"/>
    </source>
</evidence>
<evidence type="ECO:0000313" key="8">
    <source>
        <dbReference type="Proteomes" id="UP001596425"/>
    </source>
</evidence>
<dbReference type="InterPro" id="IPR058627">
    <property type="entry name" value="MdtA-like_C"/>
</dbReference>
<dbReference type="RefSeq" id="WP_193189164.1">
    <property type="nucleotide sequence ID" value="NZ_JACZFR010000001.1"/>
</dbReference>
<dbReference type="EMBL" id="JBHSVR010000001">
    <property type="protein sequence ID" value="MFC6633359.1"/>
    <property type="molecule type" value="Genomic_DNA"/>
</dbReference>
<keyword evidence="3" id="KW-0175">Coiled coil</keyword>
<dbReference type="Pfam" id="PF25917">
    <property type="entry name" value="BSH_RND"/>
    <property type="match status" value="1"/>
</dbReference>
<reference evidence="8" key="1">
    <citation type="journal article" date="2019" name="Int. J. Syst. Evol. Microbiol.">
        <title>The Global Catalogue of Microorganisms (GCM) 10K type strain sequencing project: providing services to taxonomists for standard genome sequencing and annotation.</title>
        <authorList>
            <consortium name="The Broad Institute Genomics Platform"/>
            <consortium name="The Broad Institute Genome Sequencing Center for Infectious Disease"/>
            <person name="Wu L."/>
            <person name="Ma J."/>
        </authorList>
    </citation>
    <scope>NUCLEOTIDE SEQUENCE [LARGE SCALE GENOMIC DNA]</scope>
    <source>
        <strain evidence="8">CGMCC 1.13718</strain>
    </source>
</reference>